<dbReference type="NCBIfam" id="NF000908">
    <property type="entry name" value="PRK00089.1"/>
    <property type="match status" value="1"/>
</dbReference>
<evidence type="ECO:0000256" key="2">
    <source>
        <dbReference type="ARBA" id="ARBA00020484"/>
    </source>
</evidence>
<keyword evidence="6 7" id="KW-0342">GTP-binding</keyword>
<evidence type="ECO:0000256" key="8">
    <source>
        <dbReference type="PROSITE-ProRule" id="PRU01050"/>
    </source>
</evidence>
<keyword evidence="7" id="KW-1003">Cell membrane</keyword>
<comment type="subunit">
    <text evidence="7">Monomer.</text>
</comment>
<dbReference type="PROSITE" id="PS50823">
    <property type="entry name" value="KH_TYPE_2"/>
    <property type="match status" value="1"/>
</dbReference>
<dbReference type="PRINTS" id="PR00326">
    <property type="entry name" value="GTP1OBG"/>
</dbReference>
<dbReference type="NCBIfam" id="TIGR00231">
    <property type="entry name" value="small_GTP"/>
    <property type="match status" value="1"/>
</dbReference>
<comment type="function">
    <text evidence="7">An essential GTPase that binds both GDP and GTP, with rapid nucleotide exchange. Plays a role in 16S rRNA processing and 30S ribosomal subunit biogenesis and possibly also in cell cycle regulation and energy metabolism.</text>
</comment>
<dbReference type="eggNOG" id="COG1159">
    <property type="taxonomic scope" value="Bacteria"/>
</dbReference>
<feature type="region of interest" description="G2" evidence="8">
    <location>
        <begin position="47"/>
        <end position="51"/>
    </location>
</feature>
<evidence type="ECO:0000256" key="6">
    <source>
        <dbReference type="ARBA" id="ARBA00023134"/>
    </source>
</evidence>
<evidence type="ECO:0000256" key="4">
    <source>
        <dbReference type="ARBA" id="ARBA00022741"/>
    </source>
</evidence>
<feature type="region of interest" description="G4" evidence="8">
    <location>
        <begin position="135"/>
        <end position="138"/>
    </location>
</feature>
<evidence type="ECO:0000256" key="7">
    <source>
        <dbReference type="HAMAP-Rule" id="MF_00367"/>
    </source>
</evidence>
<organism evidence="12 13">
    <name type="scientific">Desulfocapsa sulfexigens (strain DSM 10523 / SB164P1)</name>
    <dbReference type="NCBI Taxonomy" id="1167006"/>
    <lineage>
        <taxon>Bacteria</taxon>
        <taxon>Pseudomonadati</taxon>
        <taxon>Thermodesulfobacteriota</taxon>
        <taxon>Desulfobulbia</taxon>
        <taxon>Desulfobulbales</taxon>
        <taxon>Desulfocapsaceae</taxon>
        <taxon>Desulfocapsa</taxon>
    </lineage>
</organism>
<dbReference type="InterPro" id="IPR005225">
    <property type="entry name" value="Small_GTP-bd"/>
</dbReference>
<feature type="region of interest" description="G1" evidence="8">
    <location>
        <begin position="21"/>
        <end position="28"/>
    </location>
</feature>
<comment type="subcellular location">
    <subcellularLocation>
        <location evidence="7">Cytoplasm</location>
    </subcellularLocation>
    <subcellularLocation>
        <location evidence="7">Cell inner membrane</location>
        <topology evidence="7">Peripheral membrane protein</topology>
    </subcellularLocation>
</comment>
<evidence type="ECO:0000256" key="3">
    <source>
        <dbReference type="ARBA" id="ARBA00022517"/>
    </source>
</evidence>
<dbReference type="InterPro" id="IPR030388">
    <property type="entry name" value="G_ERA_dom"/>
</dbReference>
<protein>
    <recommendedName>
        <fullName evidence="2 7">GTPase Era</fullName>
    </recommendedName>
</protein>
<accession>M1NK19</accession>
<dbReference type="NCBIfam" id="TIGR00436">
    <property type="entry name" value="era"/>
    <property type="match status" value="1"/>
</dbReference>
<dbReference type="PANTHER" id="PTHR42698:SF1">
    <property type="entry name" value="GTPASE ERA, MITOCHONDRIAL"/>
    <property type="match status" value="1"/>
</dbReference>
<dbReference type="CDD" id="cd04163">
    <property type="entry name" value="Era"/>
    <property type="match status" value="1"/>
</dbReference>
<dbReference type="GO" id="GO:0070181">
    <property type="term" value="F:small ribosomal subunit rRNA binding"/>
    <property type="evidence" value="ECO:0007669"/>
    <property type="project" value="UniProtKB-UniRule"/>
</dbReference>
<keyword evidence="7" id="KW-0699">rRNA-binding</keyword>
<evidence type="ECO:0000259" key="11">
    <source>
        <dbReference type="PROSITE" id="PS51713"/>
    </source>
</evidence>
<keyword evidence="7" id="KW-0997">Cell inner membrane</keyword>
<keyword evidence="13" id="KW-1185">Reference proteome</keyword>
<keyword evidence="7" id="KW-0963">Cytoplasm</keyword>
<dbReference type="InterPro" id="IPR009019">
    <property type="entry name" value="KH_sf_prok-type"/>
</dbReference>
<reference evidence="13" key="1">
    <citation type="journal article" date="2013" name="Stand. Genomic Sci.">
        <title>Complete genome sequence of Desulfocapsa sulfexigens, a marine deltaproteobacterium specialized in disproportionating inorganic sulfur compounds.</title>
        <authorList>
            <person name="Finster K.W."/>
            <person name="Kjeldsen K.U."/>
            <person name="Kube M."/>
            <person name="Reinhardt R."/>
            <person name="Mussmann M."/>
            <person name="Amann R."/>
            <person name="Schreiber L."/>
        </authorList>
    </citation>
    <scope>NUCLEOTIDE SEQUENCE [LARGE SCALE GENOMIC DNA]</scope>
    <source>
        <strain evidence="13">DSM 10523 / SB164P1</strain>
    </source>
</reference>
<dbReference type="InterPro" id="IPR027417">
    <property type="entry name" value="P-loop_NTPase"/>
</dbReference>
<name>M1NK19_DESSD</name>
<dbReference type="KEGG" id="dsf:UWK_03417"/>
<evidence type="ECO:0000256" key="1">
    <source>
        <dbReference type="ARBA" id="ARBA00007921"/>
    </source>
</evidence>
<dbReference type="FunFam" id="3.30.300.20:FF:000003">
    <property type="entry name" value="GTPase Era"/>
    <property type="match status" value="1"/>
</dbReference>
<feature type="binding site" evidence="7">
    <location>
        <begin position="135"/>
        <end position="138"/>
    </location>
    <ligand>
        <name>GTP</name>
        <dbReference type="ChEBI" id="CHEBI:37565"/>
    </ligand>
</feature>
<evidence type="ECO:0000313" key="12">
    <source>
        <dbReference type="EMBL" id="AGF79934.1"/>
    </source>
</evidence>
<comment type="similarity">
    <text evidence="1 7 8 9">Belongs to the TRAFAC class TrmE-Era-EngA-EngB-Septin-like GTPase superfamily. Era GTPase family.</text>
</comment>
<sequence>MIDINDFLSEPIRSGMVAIVGPPNAGKSTLMNYLLGQKISIVSHKPQTTRNRILGVVNDDKYQIVLLDTPGLHKARQPLNREMVRIAMESLNEVDVIVYMIDVSLPLPEKVEQEKNKEMMEQMEGVAAPVILVLNKVDLLEKERLLPMMKRYSELFPFHGVLPLSALTGEGTEVVVEELLKLLPLGPRYFPEDVPTDASERFLAAEIVREKVFILTGQEIPYSTAVTIESFQDDETKKMTTIHATIVLERNSQKGIVIGKGGKKLKSIGTAARKDIEKMLGQKVLLKLWVKVRKDWSKDERFLKELGF</sequence>
<feature type="domain" description="KH type-2" evidence="10">
    <location>
        <begin position="216"/>
        <end position="294"/>
    </location>
</feature>
<keyword evidence="3 7" id="KW-0690">Ribosome biogenesis</keyword>
<dbReference type="GO" id="GO:0000028">
    <property type="term" value="P:ribosomal small subunit assembly"/>
    <property type="evidence" value="ECO:0007669"/>
    <property type="project" value="TreeGrafter"/>
</dbReference>
<evidence type="ECO:0000313" key="13">
    <source>
        <dbReference type="Proteomes" id="UP000011721"/>
    </source>
</evidence>
<dbReference type="Gene3D" id="3.30.300.20">
    <property type="match status" value="1"/>
</dbReference>
<dbReference type="HAMAP" id="MF_00367">
    <property type="entry name" value="GTPase_Era"/>
    <property type="match status" value="1"/>
</dbReference>
<dbReference type="PATRIC" id="fig|1167006.5.peg.3678"/>
<evidence type="ECO:0000259" key="10">
    <source>
        <dbReference type="PROSITE" id="PS50823"/>
    </source>
</evidence>
<keyword evidence="4 7" id="KW-0547">Nucleotide-binding</keyword>
<dbReference type="STRING" id="1167006.UWK_03417"/>
<feature type="binding site" evidence="7">
    <location>
        <begin position="68"/>
        <end position="72"/>
    </location>
    <ligand>
        <name>GTP</name>
        <dbReference type="ChEBI" id="CHEBI:37565"/>
    </ligand>
</feature>
<dbReference type="AlphaFoldDB" id="M1NK19"/>
<dbReference type="PROSITE" id="PS51713">
    <property type="entry name" value="G_ERA"/>
    <property type="match status" value="1"/>
</dbReference>
<dbReference type="GO" id="GO:0005829">
    <property type="term" value="C:cytosol"/>
    <property type="evidence" value="ECO:0007669"/>
    <property type="project" value="TreeGrafter"/>
</dbReference>
<dbReference type="GO" id="GO:0005525">
    <property type="term" value="F:GTP binding"/>
    <property type="evidence" value="ECO:0007669"/>
    <property type="project" value="UniProtKB-UniRule"/>
</dbReference>
<dbReference type="Pfam" id="PF01926">
    <property type="entry name" value="MMR_HSR1"/>
    <property type="match status" value="1"/>
</dbReference>
<evidence type="ECO:0000256" key="9">
    <source>
        <dbReference type="RuleBase" id="RU003761"/>
    </source>
</evidence>
<feature type="region of interest" description="G3" evidence="8">
    <location>
        <begin position="68"/>
        <end position="71"/>
    </location>
</feature>
<keyword evidence="7" id="KW-0472">Membrane</keyword>
<feature type="region of interest" description="G5" evidence="8">
    <location>
        <begin position="164"/>
        <end position="166"/>
    </location>
</feature>
<dbReference type="GO" id="GO:0043024">
    <property type="term" value="F:ribosomal small subunit binding"/>
    <property type="evidence" value="ECO:0007669"/>
    <property type="project" value="TreeGrafter"/>
</dbReference>
<dbReference type="InterPro" id="IPR006073">
    <property type="entry name" value="GTP-bd"/>
</dbReference>
<feature type="binding site" evidence="7">
    <location>
        <begin position="21"/>
        <end position="28"/>
    </location>
    <ligand>
        <name>GTP</name>
        <dbReference type="ChEBI" id="CHEBI:37565"/>
    </ligand>
</feature>
<dbReference type="HOGENOM" id="CLU_038009_1_0_7"/>
<dbReference type="GO" id="GO:0003924">
    <property type="term" value="F:GTPase activity"/>
    <property type="evidence" value="ECO:0007669"/>
    <property type="project" value="UniProtKB-UniRule"/>
</dbReference>
<dbReference type="SUPFAM" id="SSF54814">
    <property type="entry name" value="Prokaryotic type KH domain (KH-domain type II)"/>
    <property type="match status" value="1"/>
</dbReference>
<dbReference type="InterPro" id="IPR015946">
    <property type="entry name" value="KH_dom-like_a/b"/>
</dbReference>
<dbReference type="CDD" id="cd22534">
    <property type="entry name" value="KH-II_Era"/>
    <property type="match status" value="1"/>
</dbReference>
<dbReference type="PANTHER" id="PTHR42698">
    <property type="entry name" value="GTPASE ERA"/>
    <property type="match status" value="1"/>
</dbReference>
<evidence type="ECO:0000256" key="5">
    <source>
        <dbReference type="ARBA" id="ARBA00022884"/>
    </source>
</evidence>
<dbReference type="InterPro" id="IPR004044">
    <property type="entry name" value="KH_dom_type_2"/>
</dbReference>
<dbReference type="SUPFAM" id="SSF52540">
    <property type="entry name" value="P-loop containing nucleoside triphosphate hydrolases"/>
    <property type="match status" value="1"/>
</dbReference>
<keyword evidence="5 7" id="KW-0694">RNA-binding</keyword>
<dbReference type="Proteomes" id="UP000011721">
    <property type="component" value="Chromosome"/>
</dbReference>
<dbReference type="Gene3D" id="3.40.50.300">
    <property type="entry name" value="P-loop containing nucleotide triphosphate hydrolases"/>
    <property type="match status" value="1"/>
</dbReference>
<dbReference type="EMBL" id="CP003985">
    <property type="protein sequence ID" value="AGF79934.1"/>
    <property type="molecule type" value="Genomic_DNA"/>
</dbReference>
<dbReference type="Pfam" id="PF07650">
    <property type="entry name" value="KH_2"/>
    <property type="match status" value="1"/>
</dbReference>
<gene>
    <name evidence="7" type="primary">era</name>
    <name evidence="12" type="ordered locus">UWK_03417</name>
</gene>
<dbReference type="GO" id="GO:0005886">
    <property type="term" value="C:plasma membrane"/>
    <property type="evidence" value="ECO:0007669"/>
    <property type="project" value="UniProtKB-SubCell"/>
</dbReference>
<proteinExistence type="inferred from homology"/>
<feature type="domain" description="Era-type G" evidence="11">
    <location>
        <begin position="13"/>
        <end position="185"/>
    </location>
</feature>
<dbReference type="InterPro" id="IPR005662">
    <property type="entry name" value="GTPase_Era-like"/>
</dbReference>